<reference evidence="1 2" key="1">
    <citation type="submission" date="2011-07" db="EMBL/GenBank/DDBJ databases">
        <title>The complete genome of chromosome of Emticicia oligotrophica DSM 17448.</title>
        <authorList>
            <consortium name="US DOE Joint Genome Institute (JGI-PGF)"/>
            <person name="Lucas S."/>
            <person name="Han J."/>
            <person name="Lapidus A."/>
            <person name="Bruce D."/>
            <person name="Goodwin L."/>
            <person name="Pitluck S."/>
            <person name="Peters L."/>
            <person name="Kyrpides N."/>
            <person name="Mavromatis K."/>
            <person name="Ivanova N."/>
            <person name="Ovchinnikova G."/>
            <person name="Teshima H."/>
            <person name="Detter J.C."/>
            <person name="Tapia R."/>
            <person name="Han C."/>
            <person name="Land M."/>
            <person name="Hauser L."/>
            <person name="Markowitz V."/>
            <person name="Cheng J.-F."/>
            <person name="Hugenholtz P."/>
            <person name="Woyke T."/>
            <person name="Wu D."/>
            <person name="Tindall B."/>
            <person name="Pomrenke H."/>
            <person name="Brambilla E."/>
            <person name="Klenk H.-P."/>
            <person name="Eisen J.A."/>
        </authorList>
    </citation>
    <scope>NUCLEOTIDE SEQUENCE [LARGE SCALE GENOMIC DNA]</scope>
    <source>
        <strain evidence="1 2">DSM 17448</strain>
    </source>
</reference>
<dbReference type="RefSeq" id="WP_015027676.1">
    <property type="nucleotide sequence ID" value="NC_018748.1"/>
</dbReference>
<gene>
    <name evidence="1" type="ordered locus">Emtol_0825</name>
</gene>
<protein>
    <submittedName>
        <fullName evidence="1">Cytochrome c class I</fullName>
    </submittedName>
</protein>
<sequence length="126" mass="13595">MNSLSSKNTRSIILSVGLLAATIVACRSEIEQTPPTPIVNSITSDERSLKVGVVNHPGQLLASNCFQCHGTNGTGLEHLAGKSANEIVNELREMSAKNPRAEIMNVHAKAYTTDEMKLIGDFFSKQ</sequence>
<evidence type="ECO:0000313" key="2">
    <source>
        <dbReference type="Proteomes" id="UP000002875"/>
    </source>
</evidence>
<dbReference type="Proteomes" id="UP000002875">
    <property type="component" value="Chromosome"/>
</dbReference>
<organism evidence="1 2">
    <name type="scientific">Emticicia oligotrophica (strain DSM 17448 / CIP 109782 / MTCC 6937 / GPTSA100-15)</name>
    <dbReference type="NCBI Taxonomy" id="929562"/>
    <lineage>
        <taxon>Bacteria</taxon>
        <taxon>Pseudomonadati</taxon>
        <taxon>Bacteroidota</taxon>
        <taxon>Cytophagia</taxon>
        <taxon>Cytophagales</taxon>
        <taxon>Leadbetterellaceae</taxon>
        <taxon>Emticicia</taxon>
    </lineage>
</organism>
<proteinExistence type="predicted"/>
<dbReference type="InterPro" id="IPR036909">
    <property type="entry name" value="Cyt_c-like_dom_sf"/>
</dbReference>
<keyword evidence="2" id="KW-1185">Reference proteome</keyword>
<accession>A0ABM5MXV5</accession>
<dbReference type="EMBL" id="CP002961">
    <property type="protein sequence ID" value="AFK01976.1"/>
    <property type="molecule type" value="Genomic_DNA"/>
</dbReference>
<dbReference type="PROSITE" id="PS51257">
    <property type="entry name" value="PROKAR_LIPOPROTEIN"/>
    <property type="match status" value="1"/>
</dbReference>
<dbReference type="SUPFAM" id="SSF46626">
    <property type="entry name" value="Cytochrome c"/>
    <property type="match status" value="1"/>
</dbReference>
<dbReference type="Gene3D" id="1.10.760.10">
    <property type="entry name" value="Cytochrome c-like domain"/>
    <property type="match status" value="1"/>
</dbReference>
<name>A0ABM5MXV5_EMTOG</name>
<evidence type="ECO:0000313" key="1">
    <source>
        <dbReference type="EMBL" id="AFK01976.1"/>
    </source>
</evidence>